<dbReference type="Proteomes" id="UP000006190">
    <property type="component" value="Unassembled WGS sequence"/>
</dbReference>
<gene>
    <name evidence="2" type="ORF">HMPREF9708_00310</name>
</gene>
<dbReference type="PATRIC" id="fig|883113.3.peg.315"/>
<comment type="caution">
    <text evidence="2">The sequence shown here is derived from an EMBL/GenBank/DDBJ whole genome shotgun (WGS) entry which is preliminary data.</text>
</comment>
<proteinExistence type="predicted"/>
<dbReference type="GO" id="GO:0005727">
    <property type="term" value="C:extrachromosomal circular DNA"/>
    <property type="evidence" value="ECO:0007669"/>
    <property type="project" value="InterPro"/>
</dbReference>
<organism evidence="2 3">
    <name type="scientific">Facklamia languida CCUG 37842</name>
    <dbReference type="NCBI Taxonomy" id="883113"/>
    <lineage>
        <taxon>Bacteria</taxon>
        <taxon>Bacillati</taxon>
        <taxon>Bacillota</taxon>
        <taxon>Bacilli</taxon>
        <taxon>Lactobacillales</taxon>
        <taxon>Aerococcaceae</taxon>
        <taxon>Facklamia</taxon>
    </lineage>
</organism>
<dbReference type="GO" id="GO:0006260">
    <property type="term" value="P:DNA replication"/>
    <property type="evidence" value="ECO:0007669"/>
    <property type="project" value="InterPro"/>
</dbReference>
<accession>H3NHH1</accession>
<dbReference type="OrthoDB" id="2140658at2"/>
<protein>
    <submittedName>
        <fullName evidence="2">Replication protein</fullName>
    </submittedName>
</protein>
<dbReference type="Pfam" id="PF01719">
    <property type="entry name" value="Rep_OBD"/>
    <property type="match status" value="1"/>
</dbReference>
<reference evidence="2 3" key="1">
    <citation type="submission" date="2012-01" db="EMBL/GenBank/DDBJ databases">
        <title>The Genome Sequence of Facklamia languida CCUG 37842.</title>
        <authorList>
            <consortium name="The Broad Institute Genome Sequencing Platform"/>
            <person name="Earl A."/>
            <person name="Ward D."/>
            <person name="Feldgarden M."/>
            <person name="Gevers D."/>
            <person name="Huys G."/>
            <person name="Young S.K."/>
            <person name="Zeng Q."/>
            <person name="Gargeya S."/>
            <person name="Fitzgerald M."/>
            <person name="Haas B."/>
            <person name="Abouelleil A."/>
            <person name="Alvarado L."/>
            <person name="Arachchi H.M."/>
            <person name="Berlin A."/>
            <person name="Chapman S.B."/>
            <person name="Gearin G."/>
            <person name="Goldberg J."/>
            <person name="Griggs A."/>
            <person name="Gujja S."/>
            <person name="Hansen M."/>
            <person name="Heiman D."/>
            <person name="Howarth C."/>
            <person name="Larimer J."/>
            <person name="Lui A."/>
            <person name="MacDonald P.J.P."/>
            <person name="McCowen C."/>
            <person name="Montmayeur A."/>
            <person name="Murphy C."/>
            <person name="Neiman D."/>
            <person name="Pearson M."/>
            <person name="Priest M."/>
            <person name="Roberts A."/>
            <person name="Saif S."/>
            <person name="Shea T."/>
            <person name="Sisk P."/>
            <person name="Stolte C."/>
            <person name="Sykes S."/>
            <person name="Wortman J."/>
            <person name="Nusbaum C."/>
            <person name="Birren B."/>
        </authorList>
    </citation>
    <scope>NUCLEOTIDE SEQUENCE [LARGE SCALE GENOMIC DNA]</scope>
    <source>
        <strain evidence="2 3">CCUG 37842</strain>
    </source>
</reference>
<dbReference type="GO" id="GO:0003677">
    <property type="term" value="F:DNA binding"/>
    <property type="evidence" value="ECO:0007669"/>
    <property type="project" value="InterPro"/>
</dbReference>
<dbReference type="AlphaFoldDB" id="H3NHH1"/>
<dbReference type="STRING" id="883113.HMPREF9708_00310"/>
<dbReference type="HOGENOM" id="CLU_1756081_0_0_9"/>
<evidence type="ECO:0000313" key="3">
    <source>
        <dbReference type="Proteomes" id="UP000006190"/>
    </source>
</evidence>
<dbReference type="InterPro" id="IPR002631">
    <property type="entry name" value="Plasmid_rep_OBD"/>
</dbReference>
<evidence type="ECO:0000313" key="2">
    <source>
        <dbReference type="EMBL" id="EHR38226.1"/>
    </source>
</evidence>
<dbReference type="GO" id="GO:0003916">
    <property type="term" value="F:DNA topoisomerase activity"/>
    <property type="evidence" value="ECO:0007669"/>
    <property type="project" value="InterPro"/>
</dbReference>
<sequence>MSENVIKETGNKKNSRGRNWTFVLYPESAKIDWLEYLKELHIQFVVSPLHDKDKDAEGKIKKAHHHILVMYERGEQMVRAYDYFTKKCLGKKIILSMKDGTTETGKFLDFDDIEDNDIGDGFVLDVNGDDSIGRLVLEKDVERVEFEN</sequence>
<evidence type="ECO:0000259" key="1">
    <source>
        <dbReference type="Pfam" id="PF01719"/>
    </source>
</evidence>
<name>H3NHH1_9LACT</name>
<dbReference type="RefSeq" id="WP_006308229.1">
    <property type="nucleotide sequence ID" value="NZ_JH601133.1"/>
</dbReference>
<dbReference type="EMBL" id="AGEG01000002">
    <property type="protein sequence ID" value="EHR38226.1"/>
    <property type="molecule type" value="Genomic_DNA"/>
</dbReference>
<dbReference type="Gene3D" id="3.40.1310.30">
    <property type="match status" value="1"/>
</dbReference>
<feature type="domain" description="Plasmid replication protein origin binding" evidence="1">
    <location>
        <begin position="12"/>
        <end position="87"/>
    </location>
</feature>
<keyword evidence="3" id="KW-1185">Reference proteome</keyword>